<protein>
    <submittedName>
        <fullName evidence="5">FadR family transcriptional regulator</fullName>
    </submittedName>
</protein>
<keyword evidence="1" id="KW-0805">Transcription regulation</keyword>
<evidence type="ECO:0000313" key="5">
    <source>
        <dbReference type="EMBL" id="TXL68953.1"/>
    </source>
</evidence>
<comment type="caution">
    <text evidence="5">The sequence shown here is derived from an EMBL/GenBank/DDBJ whole genome shotgun (WGS) entry which is preliminary data.</text>
</comment>
<evidence type="ECO:0000256" key="1">
    <source>
        <dbReference type="ARBA" id="ARBA00023015"/>
    </source>
</evidence>
<accession>A0A5C8P6K4</accession>
<evidence type="ECO:0000256" key="3">
    <source>
        <dbReference type="ARBA" id="ARBA00023163"/>
    </source>
</evidence>
<dbReference type="SMART" id="SM00345">
    <property type="entry name" value="HTH_GNTR"/>
    <property type="match status" value="1"/>
</dbReference>
<dbReference type="Pfam" id="PF00392">
    <property type="entry name" value="GntR"/>
    <property type="match status" value="1"/>
</dbReference>
<gene>
    <name evidence="5" type="ORF">FHP08_00885</name>
</gene>
<dbReference type="GO" id="GO:0003700">
    <property type="term" value="F:DNA-binding transcription factor activity"/>
    <property type="evidence" value="ECO:0007669"/>
    <property type="project" value="InterPro"/>
</dbReference>
<feature type="domain" description="HTH gntR-type" evidence="4">
    <location>
        <begin position="8"/>
        <end position="76"/>
    </location>
</feature>
<dbReference type="SUPFAM" id="SSF48008">
    <property type="entry name" value="GntR ligand-binding domain-like"/>
    <property type="match status" value="1"/>
</dbReference>
<name>A0A5C8P6K4_9BURK</name>
<dbReference type="Gene3D" id="1.10.10.10">
    <property type="entry name" value="Winged helix-like DNA-binding domain superfamily/Winged helix DNA-binding domain"/>
    <property type="match status" value="1"/>
</dbReference>
<dbReference type="EMBL" id="VDUY01000001">
    <property type="protein sequence ID" value="TXL68953.1"/>
    <property type="molecule type" value="Genomic_DNA"/>
</dbReference>
<keyword evidence="2" id="KW-0238">DNA-binding</keyword>
<dbReference type="Pfam" id="PF07729">
    <property type="entry name" value="FCD"/>
    <property type="match status" value="1"/>
</dbReference>
<dbReference type="PANTHER" id="PTHR43537">
    <property type="entry name" value="TRANSCRIPTIONAL REGULATOR, GNTR FAMILY"/>
    <property type="match status" value="1"/>
</dbReference>
<dbReference type="Proteomes" id="UP000321548">
    <property type="component" value="Unassembled WGS sequence"/>
</dbReference>
<dbReference type="InterPro" id="IPR011711">
    <property type="entry name" value="GntR_C"/>
</dbReference>
<keyword evidence="6" id="KW-1185">Reference proteome</keyword>
<dbReference type="InterPro" id="IPR000524">
    <property type="entry name" value="Tscrpt_reg_HTH_GntR"/>
</dbReference>
<dbReference type="OrthoDB" id="5450856at2"/>
<dbReference type="CDD" id="cd07377">
    <property type="entry name" value="WHTH_GntR"/>
    <property type="match status" value="1"/>
</dbReference>
<dbReference type="AlphaFoldDB" id="A0A5C8P6K4"/>
<dbReference type="InterPro" id="IPR036390">
    <property type="entry name" value="WH_DNA-bd_sf"/>
</dbReference>
<proteinExistence type="predicted"/>
<dbReference type="InterPro" id="IPR008920">
    <property type="entry name" value="TF_FadR/GntR_C"/>
</dbReference>
<evidence type="ECO:0000256" key="2">
    <source>
        <dbReference type="ARBA" id="ARBA00023125"/>
    </source>
</evidence>
<evidence type="ECO:0000313" key="6">
    <source>
        <dbReference type="Proteomes" id="UP000321548"/>
    </source>
</evidence>
<keyword evidence="3" id="KW-0804">Transcription</keyword>
<dbReference type="SMART" id="SM00895">
    <property type="entry name" value="FCD"/>
    <property type="match status" value="1"/>
</dbReference>
<sequence>MFAPLRHAPAYRVLSDRIERRILDGHLKPGDPLPTEQALAETFGVNRSTVREAIRLLEQEGLLVRAAGRRLRIAQPGMGDLAPRAMRAMVLEAVSFRELWEVGVTLEPRAARLAAEHATERDLAALDANLARTDTVLARGESYIELDVQFHALVARASGNRVLMLAREPVSLLLAPSFERLRRTLPQAGARNLEAHRRIVEAIRRRDPDEAEAWTHRHFVDFKRGYRVARLDVEAPVDWPEQGFTSHPAATTETEETP</sequence>
<evidence type="ECO:0000259" key="4">
    <source>
        <dbReference type="PROSITE" id="PS50949"/>
    </source>
</evidence>
<dbReference type="PROSITE" id="PS50949">
    <property type="entry name" value="HTH_GNTR"/>
    <property type="match status" value="1"/>
</dbReference>
<dbReference type="GO" id="GO:0003677">
    <property type="term" value="F:DNA binding"/>
    <property type="evidence" value="ECO:0007669"/>
    <property type="project" value="UniProtKB-KW"/>
</dbReference>
<dbReference type="InterPro" id="IPR036388">
    <property type="entry name" value="WH-like_DNA-bd_sf"/>
</dbReference>
<dbReference type="PRINTS" id="PR00035">
    <property type="entry name" value="HTHGNTR"/>
</dbReference>
<dbReference type="Gene3D" id="1.20.120.530">
    <property type="entry name" value="GntR ligand-binding domain-like"/>
    <property type="match status" value="1"/>
</dbReference>
<organism evidence="5 6">
    <name type="scientific">Zeimonas arvi</name>
    <dbReference type="NCBI Taxonomy" id="2498847"/>
    <lineage>
        <taxon>Bacteria</taxon>
        <taxon>Pseudomonadati</taxon>
        <taxon>Pseudomonadota</taxon>
        <taxon>Betaproteobacteria</taxon>
        <taxon>Burkholderiales</taxon>
        <taxon>Burkholderiaceae</taxon>
        <taxon>Zeimonas</taxon>
    </lineage>
</organism>
<dbReference type="PANTHER" id="PTHR43537:SF5">
    <property type="entry name" value="UXU OPERON TRANSCRIPTIONAL REGULATOR"/>
    <property type="match status" value="1"/>
</dbReference>
<dbReference type="SUPFAM" id="SSF46785">
    <property type="entry name" value="Winged helix' DNA-binding domain"/>
    <property type="match status" value="1"/>
</dbReference>
<reference evidence="5 6" key="1">
    <citation type="submission" date="2019-06" db="EMBL/GenBank/DDBJ databases">
        <title>Quisquiliibacterium sp. nov., isolated from a maize field.</title>
        <authorList>
            <person name="Lin S.-Y."/>
            <person name="Tsai C.-F."/>
            <person name="Young C.-C."/>
        </authorList>
    </citation>
    <scope>NUCLEOTIDE SEQUENCE [LARGE SCALE GENOMIC DNA]</scope>
    <source>
        <strain evidence="5 6">CC-CFT501</strain>
    </source>
</reference>